<keyword evidence="6" id="KW-1015">Disulfide bond</keyword>
<feature type="chain" id="PRO_5020035610" evidence="8">
    <location>
        <begin position="26"/>
        <end position="513"/>
    </location>
</feature>
<dbReference type="PROSITE" id="PS51387">
    <property type="entry name" value="FAD_PCMH"/>
    <property type="match status" value="1"/>
</dbReference>
<dbReference type="Pfam" id="PF08031">
    <property type="entry name" value="BBE"/>
    <property type="match status" value="1"/>
</dbReference>
<evidence type="ECO:0000256" key="1">
    <source>
        <dbReference type="ARBA" id="ARBA00001974"/>
    </source>
</evidence>
<evidence type="ECO:0000256" key="8">
    <source>
        <dbReference type="SAM" id="SignalP"/>
    </source>
</evidence>
<evidence type="ECO:0000313" key="11">
    <source>
        <dbReference type="Proteomes" id="UP000501690"/>
    </source>
</evidence>
<evidence type="ECO:0000256" key="3">
    <source>
        <dbReference type="ARBA" id="ARBA00022630"/>
    </source>
</evidence>
<evidence type="ECO:0000256" key="4">
    <source>
        <dbReference type="ARBA" id="ARBA00022729"/>
    </source>
</evidence>
<evidence type="ECO:0000259" key="9">
    <source>
        <dbReference type="PROSITE" id="PS51387"/>
    </source>
</evidence>
<keyword evidence="5" id="KW-0274">FAD</keyword>
<evidence type="ECO:0000256" key="5">
    <source>
        <dbReference type="ARBA" id="ARBA00022827"/>
    </source>
</evidence>
<dbReference type="InterPro" id="IPR016167">
    <property type="entry name" value="FAD-bd_PCMH_sub1"/>
</dbReference>
<dbReference type="SUPFAM" id="SSF56176">
    <property type="entry name" value="FAD-binding/transporter-associated domain-like"/>
    <property type="match status" value="1"/>
</dbReference>
<dbReference type="GO" id="GO:0016491">
    <property type="term" value="F:oxidoreductase activity"/>
    <property type="evidence" value="ECO:0007669"/>
    <property type="project" value="InterPro"/>
</dbReference>
<organism evidence="10 11">
    <name type="scientific">Vigna unguiculata</name>
    <name type="common">Cowpea</name>
    <dbReference type="NCBI Taxonomy" id="3917"/>
    <lineage>
        <taxon>Eukaryota</taxon>
        <taxon>Viridiplantae</taxon>
        <taxon>Streptophyta</taxon>
        <taxon>Embryophyta</taxon>
        <taxon>Tracheophyta</taxon>
        <taxon>Spermatophyta</taxon>
        <taxon>Magnoliopsida</taxon>
        <taxon>eudicotyledons</taxon>
        <taxon>Gunneridae</taxon>
        <taxon>Pentapetalae</taxon>
        <taxon>rosids</taxon>
        <taxon>fabids</taxon>
        <taxon>Fabales</taxon>
        <taxon>Fabaceae</taxon>
        <taxon>Papilionoideae</taxon>
        <taxon>50 kb inversion clade</taxon>
        <taxon>NPAAA clade</taxon>
        <taxon>indigoferoid/millettioid clade</taxon>
        <taxon>Phaseoleae</taxon>
        <taxon>Vigna</taxon>
    </lineage>
</organism>
<protein>
    <submittedName>
        <fullName evidence="10">CO dehydrogenase flavoprotein-like</fullName>
    </submittedName>
</protein>
<reference evidence="10 11" key="1">
    <citation type="submission" date="2019-04" db="EMBL/GenBank/DDBJ databases">
        <title>An improved genome assembly and genetic linkage map for asparagus bean, Vigna unguiculata ssp. sesquipedialis.</title>
        <authorList>
            <person name="Xia Q."/>
            <person name="Zhang R."/>
            <person name="Dong Y."/>
        </authorList>
    </citation>
    <scope>NUCLEOTIDE SEQUENCE [LARGE SCALE GENOMIC DNA]</scope>
    <source>
        <tissue evidence="10">Leaf</tissue>
    </source>
</reference>
<keyword evidence="4 8" id="KW-0732">Signal</keyword>
<dbReference type="FunFam" id="3.30.43.10:FF:000004">
    <property type="entry name" value="Berberine bridge enzyme-like 15"/>
    <property type="match status" value="1"/>
</dbReference>
<dbReference type="Gene3D" id="3.30.465.10">
    <property type="match status" value="2"/>
</dbReference>
<dbReference type="InterPro" id="IPR016166">
    <property type="entry name" value="FAD-bd_PCMH"/>
</dbReference>
<dbReference type="GO" id="GO:0071949">
    <property type="term" value="F:FAD binding"/>
    <property type="evidence" value="ECO:0007669"/>
    <property type="project" value="InterPro"/>
</dbReference>
<evidence type="ECO:0000256" key="7">
    <source>
        <dbReference type="ARBA" id="ARBA00023180"/>
    </source>
</evidence>
<comment type="cofactor">
    <cofactor evidence="1">
        <name>FAD</name>
        <dbReference type="ChEBI" id="CHEBI:57692"/>
    </cofactor>
</comment>
<proteinExistence type="inferred from homology"/>
<keyword evidence="11" id="KW-1185">Reference proteome</keyword>
<accession>A0A4D6L6A3</accession>
<dbReference type="Proteomes" id="UP000501690">
    <property type="component" value="Linkage Group LG2"/>
</dbReference>
<sequence>MKCLNSYFTFATTIALLFSFHLSSADSYVDFVECLYNYPHITNSIANAVYTRTNSSFSSVLDVSIQNRRFLNISSKPQVIVTPLDVSHIQATIICAQRHGLQIRTRSGGHDYEGLSYVAGVPFVILDLINLRGIEVDVENSTAWVEAGATIGELYYRISQKSKTLGFPAGECPPVGVGGHFSGGGYGYMMRKYGLAADHVIDAKIVDVNGNLIDKETMGEDLFWAIRGGGGASFGVIVAWKIKLVPVPSTVTVFQVARTLEENATEIIHKWQRVANKFNESITMKANMVRVNSSKSGNPTVEAQFISLYLGRVDELIPMMQKSFPELGLVREECTEMSWIESILWKAGFANDDGLEGVWPFFYEAEAKDAYIQFTPYGGRKDEISESETPFAHRSGYIFHIQYGVYWEEEGDEAAQRYMNGIRRVYKYMKPYVSESPRAAYINYRDLDIGVNNHGYTSFSQASMWGFKYFGNNFNRLAQVKTRVDPRNFFRNEQSIPPLISKGDINRPFWVPL</sequence>
<dbReference type="PANTHER" id="PTHR32448">
    <property type="entry name" value="OS08G0158400 PROTEIN"/>
    <property type="match status" value="1"/>
</dbReference>
<gene>
    <name evidence="10" type="ORF">DEO72_LG2g4314</name>
</gene>
<dbReference type="Gene3D" id="3.40.462.20">
    <property type="match status" value="2"/>
</dbReference>
<feature type="domain" description="FAD-binding PCMH-type" evidence="9">
    <location>
        <begin position="73"/>
        <end position="247"/>
    </location>
</feature>
<dbReference type="InterPro" id="IPR012951">
    <property type="entry name" value="BBE"/>
</dbReference>
<feature type="signal peptide" evidence="8">
    <location>
        <begin position="1"/>
        <end position="25"/>
    </location>
</feature>
<dbReference type="InterPro" id="IPR036318">
    <property type="entry name" value="FAD-bd_PCMH-like_sf"/>
</dbReference>
<evidence type="ECO:0000256" key="2">
    <source>
        <dbReference type="ARBA" id="ARBA00005466"/>
    </source>
</evidence>
<dbReference type="InterPro" id="IPR006094">
    <property type="entry name" value="Oxid_FAD_bind_N"/>
</dbReference>
<evidence type="ECO:0000313" key="10">
    <source>
        <dbReference type="EMBL" id="QCD83965.1"/>
    </source>
</evidence>
<comment type="similarity">
    <text evidence="2">Belongs to the oxygen-dependent FAD-linked oxidoreductase family.</text>
</comment>
<keyword evidence="7" id="KW-0325">Glycoprotein</keyword>
<dbReference type="GO" id="GO:1901696">
    <property type="term" value="P:cannabinoid biosynthetic process"/>
    <property type="evidence" value="ECO:0007669"/>
    <property type="project" value="UniProtKB-ARBA"/>
</dbReference>
<dbReference type="Pfam" id="PF01565">
    <property type="entry name" value="FAD_binding_4"/>
    <property type="match status" value="1"/>
</dbReference>
<dbReference type="AlphaFoldDB" id="A0A4D6L6A3"/>
<keyword evidence="3" id="KW-0285">Flavoprotein</keyword>
<evidence type="ECO:0000256" key="6">
    <source>
        <dbReference type="ARBA" id="ARBA00023157"/>
    </source>
</evidence>
<dbReference type="EMBL" id="CP039346">
    <property type="protein sequence ID" value="QCD83965.1"/>
    <property type="molecule type" value="Genomic_DNA"/>
</dbReference>
<dbReference type="InterPro" id="IPR016169">
    <property type="entry name" value="FAD-bd_PCMH_sub2"/>
</dbReference>
<dbReference type="Gene3D" id="3.30.43.10">
    <property type="entry name" value="Uridine Diphospho-n-acetylenolpyruvylglucosamine Reductase, domain 2"/>
    <property type="match status" value="1"/>
</dbReference>
<name>A0A4D6L6A3_VIGUN</name>